<feature type="compositionally biased region" description="Low complexity" evidence="5">
    <location>
        <begin position="156"/>
        <end position="167"/>
    </location>
</feature>
<feature type="region of interest" description="Disordered" evidence="5">
    <location>
        <begin position="133"/>
        <end position="250"/>
    </location>
</feature>
<dbReference type="InterPro" id="IPR051694">
    <property type="entry name" value="Immunoregulatory_rcpt-like"/>
</dbReference>
<reference evidence="7 8" key="1">
    <citation type="journal article" date="2018" name="Evol. Lett.">
        <title>Horizontal gene cluster transfer increased hallucinogenic mushroom diversity.</title>
        <authorList>
            <person name="Reynolds H.T."/>
            <person name="Vijayakumar V."/>
            <person name="Gluck-Thaler E."/>
            <person name="Korotkin H.B."/>
            <person name="Matheny P.B."/>
            <person name="Slot J.C."/>
        </authorList>
    </citation>
    <scope>NUCLEOTIDE SEQUENCE [LARGE SCALE GENOMIC DNA]</scope>
    <source>
        <strain evidence="7 8">2629</strain>
    </source>
</reference>
<comment type="caution">
    <text evidence="7">The sequence shown here is derived from an EMBL/GenBank/DDBJ whole genome shotgun (WGS) entry which is preliminary data.</text>
</comment>
<protein>
    <submittedName>
        <fullName evidence="7">Uncharacterized protein</fullName>
    </submittedName>
</protein>
<organism evidence="7 8">
    <name type="scientific">Panaeolus cyanescens</name>
    <dbReference type="NCBI Taxonomy" id="181874"/>
    <lineage>
        <taxon>Eukaryota</taxon>
        <taxon>Fungi</taxon>
        <taxon>Dikarya</taxon>
        <taxon>Basidiomycota</taxon>
        <taxon>Agaricomycotina</taxon>
        <taxon>Agaricomycetes</taxon>
        <taxon>Agaricomycetidae</taxon>
        <taxon>Agaricales</taxon>
        <taxon>Agaricineae</taxon>
        <taxon>Galeropsidaceae</taxon>
        <taxon>Panaeolus</taxon>
    </lineage>
</organism>
<name>A0A409YYT9_9AGAR</name>
<evidence type="ECO:0000256" key="4">
    <source>
        <dbReference type="ARBA" id="ARBA00023136"/>
    </source>
</evidence>
<dbReference type="PANTHER" id="PTHR15549">
    <property type="entry name" value="PAIRED IMMUNOGLOBULIN-LIKE TYPE 2 RECEPTOR"/>
    <property type="match status" value="1"/>
</dbReference>
<dbReference type="GO" id="GO:0016020">
    <property type="term" value="C:membrane"/>
    <property type="evidence" value="ECO:0007669"/>
    <property type="project" value="UniProtKB-SubCell"/>
</dbReference>
<dbReference type="InParanoid" id="A0A409YYT9"/>
<keyword evidence="4 6" id="KW-0472">Membrane</keyword>
<keyword evidence="3 6" id="KW-1133">Transmembrane helix</keyword>
<keyword evidence="2 6" id="KW-0812">Transmembrane</keyword>
<dbReference type="STRING" id="181874.A0A409YYT9"/>
<evidence type="ECO:0000256" key="3">
    <source>
        <dbReference type="ARBA" id="ARBA00022989"/>
    </source>
</evidence>
<comment type="subcellular location">
    <subcellularLocation>
        <location evidence="1">Membrane</location>
        <topology evidence="1">Single-pass membrane protein</topology>
    </subcellularLocation>
</comment>
<dbReference type="Proteomes" id="UP000284842">
    <property type="component" value="Unassembled WGS sequence"/>
</dbReference>
<evidence type="ECO:0000256" key="6">
    <source>
        <dbReference type="SAM" id="Phobius"/>
    </source>
</evidence>
<evidence type="ECO:0000256" key="5">
    <source>
        <dbReference type="SAM" id="MobiDB-lite"/>
    </source>
</evidence>
<evidence type="ECO:0000256" key="2">
    <source>
        <dbReference type="ARBA" id="ARBA00022692"/>
    </source>
</evidence>
<evidence type="ECO:0000313" key="8">
    <source>
        <dbReference type="Proteomes" id="UP000284842"/>
    </source>
</evidence>
<feature type="compositionally biased region" description="Polar residues" evidence="5">
    <location>
        <begin position="474"/>
        <end position="488"/>
    </location>
</feature>
<feature type="compositionally biased region" description="Polar residues" evidence="5">
    <location>
        <begin position="407"/>
        <end position="424"/>
    </location>
</feature>
<keyword evidence="8" id="KW-1185">Reference proteome</keyword>
<feature type="region of interest" description="Disordered" evidence="5">
    <location>
        <begin position="472"/>
        <end position="504"/>
    </location>
</feature>
<dbReference type="AlphaFoldDB" id="A0A409YYT9"/>
<accession>A0A409YYT9</accession>
<feature type="region of interest" description="Disordered" evidence="5">
    <location>
        <begin position="346"/>
        <end position="453"/>
    </location>
</feature>
<gene>
    <name evidence="7" type="ORF">CVT24_001577</name>
</gene>
<dbReference type="EMBL" id="NHTK01000086">
    <property type="protein sequence ID" value="PPR08194.1"/>
    <property type="molecule type" value="Genomic_DNA"/>
</dbReference>
<feature type="transmembrane region" description="Helical" evidence="6">
    <location>
        <begin position="258"/>
        <end position="280"/>
    </location>
</feature>
<feature type="region of interest" description="Disordered" evidence="5">
    <location>
        <begin position="288"/>
        <end position="312"/>
    </location>
</feature>
<feature type="compositionally biased region" description="Low complexity" evidence="5">
    <location>
        <begin position="173"/>
        <end position="225"/>
    </location>
</feature>
<evidence type="ECO:0000313" key="7">
    <source>
        <dbReference type="EMBL" id="PPR08194.1"/>
    </source>
</evidence>
<feature type="compositionally biased region" description="Pro residues" evidence="5">
    <location>
        <begin position="139"/>
        <end position="155"/>
    </location>
</feature>
<feature type="compositionally biased region" description="Polar residues" evidence="5">
    <location>
        <begin position="381"/>
        <end position="390"/>
    </location>
</feature>
<dbReference type="OrthoDB" id="10591606at2759"/>
<feature type="compositionally biased region" description="Low complexity" evidence="5">
    <location>
        <begin position="391"/>
        <end position="403"/>
    </location>
</feature>
<sequence>MKYLDDLDQVIKYSGAWNFRSETGALNGGYSLSKDPNAGVTVTYSFRSVEFWSPLWPAPIQLVISVGARATIVDLQDHDATPVPLPTDVPPRSTKPSRVVWEYRGLVQQEYTIHVRAASSGVSPAYVVVDTFGFDLEDPPSPTSSNDPPPPPPSPTESTSQPTSAPSTPTPSQPTASQPGSSSSIPSTSSSSSDTSLSSGTSTSAPSSSTNSTSSLSPSDSTTLPFTILPGTDPTVIQGNGGGNPAAEGSKDKENTGLIAGLSVAGCVLAGLLAGLIWFLRRRKRAVDAVEDDTQRADPFETPEGSESARPYSLAEKARLPGNGNGGQETGLSGVLARVSGKRNVVMDVSPPGSSAETGGPSPAGVFLPMNEKTGLHDAYNGSNNDVTPTSSSAQLPPSAPSAHGSEISQPNAVIRPSENTAPQESDPAFRTSMPTARVHPPSMVDSPPTYSAADPTSVLWIQRIQMAAALPTLVQNQPPETSTPPRTQNRESVVRVQMDPELD</sequence>
<dbReference type="GO" id="GO:0071944">
    <property type="term" value="C:cell periphery"/>
    <property type="evidence" value="ECO:0007669"/>
    <property type="project" value="UniProtKB-ARBA"/>
</dbReference>
<evidence type="ECO:0000256" key="1">
    <source>
        <dbReference type="ARBA" id="ARBA00004167"/>
    </source>
</evidence>
<proteinExistence type="predicted"/>